<evidence type="ECO:0000256" key="8">
    <source>
        <dbReference type="ARBA" id="ARBA00022729"/>
    </source>
</evidence>
<dbReference type="InterPro" id="IPR036188">
    <property type="entry name" value="FAD/NAD-bd_sf"/>
</dbReference>
<feature type="compositionally biased region" description="Pro residues" evidence="17">
    <location>
        <begin position="1425"/>
        <end position="1438"/>
    </location>
</feature>
<feature type="region of interest" description="Disordered" evidence="17">
    <location>
        <begin position="1300"/>
        <end position="1320"/>
    </location>
</feature>
<evidence type="ECO:0000256" key="11">
    <source>
        <dbReference type="ARBA" id="ARBA00022801"/>
    </source>
</evidence>
<feature type="region of interest" description="Disordered" evidence="17">
    <location>
        <begin position="1347"/>
        <end position="1440"/>
    </location>
</feature>
<dbReference type="Gene3D" id="3.40.50.300">
    <property type="entry name" value="P-loop containing nucleotide triphosphate hydrolases"/>
    <property type="match status" value="1"/>
</dbReference>
<dbReference type="PRINTS" id="PR00420">
    <property type="entry name" value="RNGMNOXGNASE"/>
</dbReference>
<keyword evidence="14" id="KW-0539">Nucleus</keyword>
<dbReference type="SUPFAM" id="SSF53187">
    <property type="entry name" value="Zn-dependent exopeptidases"/>
    <property type="match status" value="1"/>
</dbReference>
<dbReference type="PROSITE" id="PS00107">
    <property type="entry name" value="PROTEIN_KINASE_ATP"/>
    <property type="match status" value="1"/>
</dbReference>
<dbReference type="InterPro" id="IPR002933">
    <property type="entry name" value="Peptidase_M20"/>
</dbReference>
<evidence type="ECO:0000256" key="1">
    <source>
        <dbReference type="ARBA" id="ARBA00004123"/>
    </source>
</evidence>
<dbReference type="CDD" id="cd18140">
    <property type="entry name" value="HLD_clamp_RFC"/>
    <property type="match status" value="1"/>
</dbReference>
<dbReference type="PANTHER" id="PTHR11014:SF62">
    <property type="entry name" value="IAA-AMINO ACID HYDROLASE ILR1-LIKE 6"/>
    <property type="match status" value="1"/>
</dbReference>
<feature type="region of interest" description="Disordered" evidence="17">
    <location>
        <begin position="1494"/>
        <end position="1587"/>
    </location>
</feature>
<dbReference type="InterPro" id="IPR047854">
    <property type="entry name" value="RFC_lid"/>
</dbReference>
<dbReference type="InterPro" id="IPR008271">
    <property type="entry name" value="Ser/Thr_kinase_AS"/>
</dbReference>
<keyword evidence="7" id="KW-0235">DNA replication</keyword>
<dbReference type="InterPro" id="IPR036264">
    <property type="entry name" value="Bact_exopeptidase_dim_dom"/>
</dbReference>
<dbReference type="GO" id="GO:0004672">
    <property type="term" value="F:protein kinase activity"/>
    <property type="evidence" value="ECO:0007669"/>
    <property type="project" value="InterPro"/>
</dbReference>
<comment type="similarity">
    <text evidence="3">Belongs to the peptidase M20 family.</text>
</comment>
<comment type="caution">
    <text evidence="20">The sequence shown here is derived from an EMBL/GenBank/DDBJ whole genome shotgun (WGS) entry which is preliminary data.</text>
</comment>
<evidence type="ECO:0000256" key="14">
    <source>
        <dbReference type="ARBA" id="ARBA00023242"/>
    </source>
</evidence>
<feature type="compositionally biased region" description="Basic and acidic residues" evidence="17">
    <location>
        <begin position="2586"/>
        <end position="2602"/>
    </location>
</feature>
<feature type="compositionally biased region" description="Low complexity" evidence="17">
    <location>
        <begin position="1347"/>
        <end position="1356"/>
    </location>
</feature>
<evidence type="ECO:0000256" key="16">
    <source>
        <dbReference type="SAM" id="Coils"/>
    </source>
</evidence>
<feature type="domain" description="Cyclic nucleotide-binding" evidence="19">
    <location>
        <begin position="1660"/>
        <end position="1726"/>
    </location>
</feature>
<dbReference type="PROSITE" id="PS50011">
    <property type="entry name" value="PROTEIN_KINASE_DOM"/>
    <property type="match status" value="1"/>
</dbReference>
<proteinExistence type="inferred from homology"/>
<evidence type="ECO:0000256" key="12">
    <source>
        <dbReference type="ARBA" id="ARBA00022840"/>
    </source>
</evidence>
<dbReference type="Gene3D" id="1.10.510.10">
    <property type="entry name" value="Transferase(Phosphotransferase) domain 1"/>
    <property type="match status" value="1"/>
</dbReference>
<feature type="region of interest" description="Disordered" evidence="17">
    <location>
        <begin position="1157"/>
        <end position="1206"/>
    </location>
</feature>
<dbReference type="Gene3D" id="2.60.120.10">
    <property type="entry name" value="Jelly Rolls"/>
    <property type="match status" value="1"/>
</dbReference>
<comment type="subcellular location">
    <subcellularLocation>
        <location evidence="1">Nucleus</location>
    </subcellularLocation>
</comment>
<dbReference type="SUPFAM" id="SSF52540">
    <property type="entry name" value="P-loop containing nucleoside triphosphate hydrolases"/>
    <property type="match status" value="1"/>
</dbReference>
<dbReference type="InterPro" id="IPR005114">
    <property type="entry name" value="Helicase_assoc"/>
</dbReference>
<evidence type="ECO:0000256" key="2">
    <source>
        <dbReference type="ARBA" id="ARBA00005378"/>
    </source>
</evidence>
<dbReference type="InterPro" id="IPR014710">
    <property type="entry name" value="RmlC-like_jellyroll"/>
</dbReference>
<keyword evidence="10" id="KW-0418">Kinase</keyword>
<feature type="coiled-coil region" evidence="16">
    <location>
        <begin position="1817"/>
        <end position="1891"/>
    </location>
</feature>
<dbReference type="InterPro" id="IPR017439">
    <property type="entry name" value="Amidohydrolase"/>
</dbReference>
<gene>
    <name evidence="20" type="ORF">C2E21_6133</name>
</gene>
<dbReference type="Pfam" id="PF07687">
    <property type="entry name" value="M20_dimer"/>
    <property type="match status" value="1"/>
</dbReference>
<evidence type="ECO:0000256" key="6">
    <source>
        <dbReference type="ARBA" id="ARBA00022679"/>
    </source>
</evidence>
<dbReference type="GO" id="GO:0009850">
    <property type="term" value="P:auxin metabolic process"/>
    <property type="evidence" value="ECO:0007669"/>
    <property type="project" value="InterPro"/>
</dbReference>
<feature type="binding site" evidence="15">
    <location>
        <position position="707"/>
    </location>
    <ligand>
        <name>ATP</name>
        <dbReference type="ChEBI" id="CHEBI:30616"/>
    </ligand>
</feature>
<feature type="compositionally biased region" description="Low complexity" evidence="17">
    <location>
        <begin position="1774"/>
        <end position="1792"/>
    </location>
</feature>
<feature type="compositionally biased region" description="Low complexity" evidence="17">
    <location>
        <begin position="1185"/>
        <end position="1206"/>
    </location>
</feature>
<dbReference type="GO" id="GO:0016887">
    <property type="term" value="F:ATP hydrolysis activity"/>
    <property type="evidence" value="ECO:0007669"/>
    <property type="project" value="InterPro"/>
</dbReference>
<keyword evidence="13" id="KW-0142">cGMP-binding</keyword>
<evidence type="ECO:0000256" key="9">
    <source>
        <dbReference type="ARBA" id="ARBA00022741"/>
    </source>
</evidence>
<dbReference type="GO" id="GO:0030553">
    <property type="term" value="F:cGMP binding"/>
    <property type="evidence" value="ECO:0007669"/>
    <property type="project" value="UniProtKB-KW"/>
</dbReference>
<dbReference type="Pfam" id="PF08542">
    <property type="entry name" value="Rep_fac_C"/>
    <property type="match status" value="1"/>
</dbReference>
<feature type="compositionally biased region" description="Low complexity" evidence="17">
    <location>
        <begin position="1157"/>
        <end position="1175"/>
    </location>
</feature>
<keyword evidence="11" id="KW-0378">Hydrolase</keyword>
<dbReference type="Gene3D" id="3.30.200.20">
    <property type="entry name" value="Phosphorylase Kinase, domain 1"/>
    <property type="match status" value="1"/>
</dbReference>
<dbReference type="InterPro" id="IPR018490">
    <property type="entry name" value="cNMP-bd_dom_sf"/>
</dbReference>
<dbReference type="FunFam" id="1.10.510.10:FF:000571">
    <property type="entry name" value="Maternal embryonic leucine zipper kinase"/>
    <property type="match status" value="1"/>
</dbReference>
<dbReference type="PROSITE" id="PS50042">
    <property type="entry name" value="CNMP_BINDING_3"/>
    <property type="match status" value="1"/>
</dbReference>
<dbReference type="InterPro" id="IPR000595">
    <property type="entry name" value="cNMP-bd_dom"/>
</dbReference>
<dbReference type="CDD" id="cd08017">
    <property type="entry name" value="M20_IAA_Hyd"/>
    <property type="match status" value="1"/>
</dbReference>
<evidence type="ECO:0000256" key="15">
    <source>
        <dbReference type="PROSITE-ProRule" id="PRU10141"/>
    </source>
</evidence>
<dbReference type="InterPro" id="IPR044757">
    <property type="entry name" value="ILR1-like_Hyd"/>
</dbReference>
<dbReference type="Gene3D" id="6.10.140.530">
    <property type="match status" value="2"/>
</dbReference>
<dbReference type="InterPro" id="IPR013748">
    <property type="entry name" value="Rep_factorC_C"/>
</dbReference>
<dbReference type="Gene3D" id="1.10.8.60">
    <property type="match status" value="1"/>
</dbReference>
<dbReference type="NCBIfam" id="NF001679">
    <property type="entry name" value="PRK00440.1"/>
    <property type="match status" value="1"/>
</dbReference>
<keyword evidence="9 15" id="KW-0547">Nucleotide-binding</keyword>
<dbReference type="Proteomes" id="UP000239899">
    <property type="component" value="Unassembled WGS sequence"/>
</dbReference>
<feature type="compositionally biased region" description="Low complexity" evidence="17">
    <location>
        <begin position="607"/>
        <end position="619"/>
    </location>
</feature>
<organism evidence="20 21">
    <name type="scientific">Chlorella sorokiniana</name>
    <name type="common">Freshwater green alga</name>
    <dbReference type="NCBI Taxonomy" id="3076"/>
    <lineage>
        <taxon>Eukaryota</taxon>
        <taxon>Viridiplantae</taxon>
        <taxon>Chlorophyta</taxon>
        <taxon>core chlorophytes</taxon>
        <taxon>Trebouxiophyceae</taxon>
        <taxon>Chlorellales</taxon>
        <taxon>Chlorellaceae</taxon>
        <taxon>Chlorella clade</taxon>
        <taxon>Chlorella</taxon>
    </lineage>
</organism>
<dbReference type="InterPro" id="IPR027417">
    <property type="entry name" value="P-loop_NTPase"/>
</dbReference>
<dbReference type="InterPro" id="IPR011009">
    <property type="entry name" value="Kinase-like_dom_sf"/>
</dbReference>
<dbReference type="FunFam" id="3.40.50.300:FF:000129">
    <property type="entry name" value="Replication factor C subunit 5"/>
    <property type="match status" value="1"/>
</dbReference>
<dbReference type="Gene3D" id="3.40.630.10">
    <property type="entry name" value="Zn peptidases"/>
    <property type="match status" value="1"/>
</dbReference>
<dbReference type="SUPFAM" id="SSF51905">
    <property type="entry name" value="FAD/NAD(P)-binding domain"/>
    <property type="match status" value="1"/>
</dbReference>
<dbReference type="InterPro" id="IPR000719">
    <property type="entry name" value="Prot_kinase_dom"/>
</dbReference>
<evidence type="ECO:0000256" key="10">
    <source>
        <dbReference type="ARBA" id="ARBA00022777"/>
    </source>
</evidence>
<comment type="similarity">
    <text evidence="2">Belongs to the activator 1 small subunits family.</text>
</comment>
<feature type="compositionally biased region" description="Polar residues" evidence="17">
    <location>
        <begin position="1503"/>
        <end position="1540"/>
    </location>
</feature>
<dbReference type="CDD" id="cd00009">
    <property type="entry name" value="AAA"/>
    <property type="match status" value="1"/>
</dbReference>
<feature type="compositionally biased region" description="Low complexity" evidence="17">
    <location>
        <begin position="1259"/>
        <end position="1280"/>
    </location>
</feature>
<dbReference type="GO" id="GO:0005524">
    <property type="term" value="F:ATP binding"/>
    <property type="evidence" value="ECO:0007669"/>
    <property type="project" value="UniProtKB-UniRule"/>
</dbReference>
<dbReference type="FunFam" id="3.30.70.360:FF:000001">
    <property type="entry name" value="N-acetyldiaminopimelate deacetylase"/>
    <property type="match status" value="1"/>
</dbReference>
<dbReference type="Pfam" id="PF00004">
    <property type="entry name" value="AAA"/>
    <property type="match status" value="1"/>
</dbReference>
<dbReference type="SUPFAM" id="SSF56112">
    <property type="entry name" value="Protein kinase-like (PK-like)"/>
    <property type="match status" value="1"/>
</dbReference>
<dbReference type="OrthoDB" id="68483at2759"/>
<dbReference type="FunFam" id="1.20.272.10:FF:000004">
    <property type="entry name" value="Replication factor C subunit 5"/>
    <property type="match status" value="1"/>
</dbReference>
<keyword evidence="6" id="KW-0808">Transferase</keyword>
<dbReference type="InterPro" id="IPR003593">
    <property type="entry name" value="AAA+_ATPase"/>
</dbReference>
<feature type="region of interest" description="Disordered" evidence="17">
    <location>
        <begin position="1744"/>
        <end position="1792"/>
    </location>
</feature>
<keyword evidence="16" id="KW-0175">Coiled coil</keyword>
<evidence type="ECO:0000313" key="21">
    <source>
        <dbReference type="Proteomes" id="UP000239899"/>
    </source>
</evidence>
<feature type="region of interest" description="Disordered" evidence="17">
    <location>
        <begin position="600"/>
        <end position="646"/>
    </location>
</feature>
<feature type="region of interest" description="Disordered" evidence="17">
    <location>
        <begin position="1087"/>
        <end position="1138"/>
    </location>
</feature>
<dbReference type="NCBIfam" id="TIGR01891">
    <property type="entry name" value="amidohydrolases"/>
    <property type="match status" value="1"/>
</dbReference>
<feature type="region of interest" description="Disordered" evidence="17">
    <location>
        <begin position="2582"/>
        <end position="2602"/>
    </location>
</feature>
<evidence type="ECO:0000256" key="17">
    <source>
        <dbReference type="SAM" id="MobiDB-lite"/>
    </source>
</evidence>
<protein>
    <submittedName>
        <fullName evidence="20">DNA replication factor C complex subunit 5</fullName>
    </submittedName>
</protein>
<comment type="subunit">
    <text evidence="4">Heterotetramer of subunits RFC2, RFC3, RFC4 and RFC5 that can form a complex with RFC1.</text>
</comment>
<feature type="compositionally biased region" description="Low complexity" evidence="17">
    <location>
        <begin position="1541"/>
        <end position="1560"/>
    </location>
</feature>
<dbReference type="InterPro" id="IPR008921">
    <property type="entry name" value="DNA_pol3_clamp-load_cplx_C"/>
</dbReference>
<name>A0A2P6TKU6_CHLSO</name>
<evidence type="ECO:0000256" key="4">
    <source>
        <dbReference type="ARBA" id="ARBA00011480"/>
    </source>
</evidence>
<feature type="region of interest" description="Disordered" evidence="17">
    <location>
        <begin position="1257"/>
        <end position="1288"/>
    </location>
</feature>
<feature type="region of interest" description="Disordered" evidence="17">
    <location>
        <begin position="543"/>
        <end position="582"/>
    </location>
</feature>
<evidence type="ECO:0000256" key="3">
    <source>
        <dbReference type="ARBA" id="ARBA00006153"/>
    </source>
</evidence>
<dbReference type="GO" id="GO:0005634">
    <property type="term" value="C:nucleus"/>
    <property type="evidence" value="ECO:0007669"/>
    <property type="project" value="UniProtKB-SubCell"/>
</dbReference>
<dbReference type="InterPro" id="IPR002938">
    <property type="entry name" value="FAD-bd"/>
</dbReference>
<dbReference type="PROSITE" id="PS00108">
    <property type="entry name" value="PROTEIN_KINASE_ST"/>
    <property type="match status" value="1"/>
</dbReference>
<dbReference type="GO" id="GO:0006260">
    <property type="term" value="P:DNA replication"/>
    <property type="evidence" value="ECO:0007669"/>
    <property type="project" value="UniProtKB-KW"/>
</dbReference>
<dbReference type="SUPFAM" id="SSF55031">
    <property type="entry name" value="Bacterial exopeptidase dimerisation domain"/>
    <property type="match status" value="1"/>
</dbReference>
<dbReference type="GO" id="GO:0003677">
    <property type="term" value="F:DNA binding"/>
    <property type="evidence" value="ECO:0007669"/>
    <property type="project" value="InterPro"/>
</dbReference>
<evidence type="ECO:0000256" key="5">
    <source>
        <dbReference type="ARBA" id="ARBA00022535"/>
    </source>
</evidence>
<dbReference type="SMART" id="SM00220">
    <property type="entry name" value="S_TKc"/>
    <property type="match status" value="1"/>
</dbReference>
<keyword evidence="21" id="KW-1185">Reference proteome</keyword>
<dbReference type="SUPFAM" id="SSF51206">
    <property type="entry name" value="cAMP-binding domain-like"/>
    <property type="match status" value="1"/>
</dbReference>
<dbReference type="Pfam" id="PF00069">
    <property type="entry name" value="Pkinase"/>
    <property type="match status" value="1"/>
</dbReference>
<feature type="compositionally biased region" description="Basic residues" evidence="17">
    <location>
        <begin position="1749"/>
        <end position="1760"/>
    </location>
</feature>
<dbReference type="PANTHER" id="PTHR11014">
    <property type="entry name" value="PEPTIDASE M20 FAMILY MEMBER"/>
    <property type="match status" value="1"/>
</dbReference>
<dbReference type="Gene3D" id="3.30.70.360">
    <property type="match status" value="1"/>
</dbReference>
<dbReference type="SMART" id="SM00382">
    <property type="entry name" value="AAA"/>
    <property type="match status" value="1"/>
</dbReference>
<evidence type="ECO:0000259" key="18">
    <source>
        <dbReference type="PROSITE" id="PS50011"/>
    </source>
</evidence>
<dbReference type="GO" id="GO:0071949">
    <property type="term" value="F:FAD binding"/>
    <property type="evidence" value="ECO:0007669"/>
    <property type="project" value="InterPro"/>
</dbReference>
<dbReference type="EMBL" id="LHPG02000012">
    <property type="protein sequence ID" value="PRW44866.1"/>
    <property type="molecule type" value="Genomic_DNA"/>
</dbReference>
<feature type="region of interest" description="Disordered" evidence="17">
    <location>
        <begin position="2304"/>
        <end position="2325"/>
    </location>
</feature>
<dbReference type="Gene3D" id="3.50.50.60">
    <property type="entry name" value="FAD/NAD(P)-binding domain"/>
    <property type="match status" value="1"/>
</dbReference>
<feature type="compositionally biased region" description="Gly residues" evidence="17">
    <location>
        <begin position="1308"/>
        <end position="1320"/>
    </location>
</feature>
<dbReference type="CDD" id="cd14008">
    <property type="entry name" value="STKc_LKB1_CaMKK"/>
    <property type="match status" value="1"/>
</dbReference>
<evidence type="ECO:0000256" key="13">
    <source>
        <dbReference type="ARBA" id="ARBA00022992"/>
    </source>
</evidence>
<keyword evidence="8" id="KW-0732">Signal</keyword>
<evidence type="ECO:0000256" key="7">
    <source>
        <dbReference type="ARBA" id="ARBA00022705"/>
    </source>
</evidence>
<dbReference type="Pfam" id="PF01546">
    <property type="entry name" value="Peptidase_M20"/>
    <property type="match status" value="1"/>
</dbReference>
<feature type="compositionally biased region" description="Low complexity" evidence="17">
    <location>
        <begin position="1378"/>
        <end position="1406"/>
    </location>
</feature>
<dbReference type="InterPro" id="IPR003959">
    <property type="entry name" value="ATPase_AAA_core"/>
</dbReference>
<sequence>MAAQGGEVPWSEKYRPRTLDEVAAHGDIIDTIKKLLAENSLPHLLFYGPPGTGKTSTILAIARQIYGPSMPSMTLELNASDDRGIAVVRNEIQDFASTRTIFSNKFKLIILDECDAMTRDAQAALRRVMEKYTRNARFCLICNYVSKIIPALQSRCTRFRFQPLPERFVQARLEHICGQESIKVTAGGLDALIELGGGDMRRTLNLLQSTCMSSGEVTEESAYATAGKPMPADIESCAQWLLNEPLAEAFRRLLDLQLQRGVALVDVLQQLHPYVFRIGMPAAVRIQLVRAMADIEHRLAYGTSDRLQLGALCGAFAEAKEGIVKAAQQALAVWLPQARPWARAHERSVAMSAAEAAEAPAGDQASAARPAARAKPQFDDAKFEAMLQQLREWKEKHWGDTVVPRKVFDAPELGEWVHEMRQARRRGRLPPHAVAALEELGFAWEVDVVTAKWYHNLHAARHYKEVHGGELPPAEGCDAGNADWIEAGRWLARQRDLYRRQKLLLLRVRLMKELLGVKLEREYSRPRRNMHPVLKQGNAQFRALQRQRAQHGQSGPDGQDETRAPPGSRHVSTAGSKHGSLHSRRLELAKDSGLAVAALPRLPREGSASSSSTSSSSLSGAPTTESDEDSDLAFDQGSRSSIFGSDADGVERRQLSAVKTTHKLRVGVLEGTTFLNEYIVVDTLGRGSFGKVKLCLNTGNDMLCAVKVVSTKLLRRHDKSRMGFRSAAGGRSLGARDGEGGAGDRMSATEVSPLDTLRREVDVMRALDHPNLVKLYEVIEDKEGGKLLMVMEYCEAGALVGPGTLTPERHLPEAMAQYYFRQMAAGLAYLHENHVVHGDVKPENVMLSGNGTVKIGDFGQSQFFGRRDVFNRTLGTPAYLAPEVCAGESYRGRQADIWALGVSLYLFIFGELPFKGESVLDLYDAIAMEEVPYPRSQPISYELQDLFLRLLHKDPRYRITAAEVMQHPWVSGSAWMALAPDMSPLGSTRAVLEASPEYRDLVQSMAHPLASYNAEEVAAVVFPEMAEMADMQGSSPGSPGAGSRTQLIDSLVAAAMTGGDSSGRRAQSPRAARLHGLGEDSAVMENWASQGGGSATGAEADAESSAAASEVAGSDPAEPPPSAVGGREAAAARAADKRRAAQLSQLSASLQRGVQAQAQVQQQRQQQRRAPAAAGTDEIEPADEPAPSQQRPQQPGAAQHPAAAALQQRPHLGLGRPPLPPAMPVRRDSLTPEQGMAMLPPSPFGNSPLDAMMQHELRQQAAAAQQAQQAQQQQAQQAQHEQQHASGDGAQWAVLDHRGVRSSSNAPGAGGAGGKPGGGRKAASLLRALFAGPADFVASIPTEDAPPTAAAAAAPANGSHQRPSLDLKRASSAPEPQSPRQQVASSPAPAAGPTAVAQAKAAPRRSTTFFAGPTDFIQADGAPARLPPRPPMPRPTPTKPIVVQIYKPGDKMGAASTAKRMDYCSYIEQGDVSVRYEADVPVSLSSVLSAALPWRKRQHQQQHPHSMSGSPSTTAPIHRLSSSVGAMPQSALSTVASQMSSPHGAAGHPPVGSPGSAVSPRSLAAGASERALSPGTSALSPGASALPTSSSSYRIDAWDKADSSVHDSHVFDLGVPPDMARQGSELIERSSTLAATVHHAMQRAEALLTSAKAGSVDHLLVAERTAGEFLGSLALLDPRFFQGRWKATAVAKTHVVVLAMTREGLEMFLQQNPLAQVHLRASMARARSEVVKLEALEKIAQAHQQSLQRKARRARHHAAAARRPPLGQPSKLGPAAAAAAGEAAAPAEAPGQTAAQAAEAAAAAEPASAAAAQAEAAAQAAAKAEAVEAEAEAASEAEAEADEEDERMAALLAAGVSSTTLELFSVVTRMREALQESLQERLSERERLETAGTAAATAAAATAAATPELGHFLDKARGIEDWLVSTRRLLHTIPELFYEEHNTSATIRRYLDDLGIPYQYPVAKTGVVGTIGSGSPIVALRADIDALPIHEETGFEYASRSPGRMHACGHDAHMTMLLGAARLLKGMEKELKGTVRLLFQPAEEGGAGGDLLVKEGALDGVKAAFGMHVWPMMPSGSVTSRPGTIMAGTIQFDVTVKGQGGHAAMPHLTKDPVVAGAAITGAIQTLVSRETSPFDSAVISVTRFTAGDAYNVVPDTVRLGGTMRGNTEESITHLRRRFEETVASTAAAHGCTAEVDWMEQRMPYYPPTVNDPEAFKFATDVASRLVPDASQVGETEGTMAGEDFAFIARAVPACFLFLGTRNESVGAVHGLHTPRFTLDEGVLPLGAALHTALATQYLEQWHARQQGGGSGTAAREELAGQSPERGAMLPAIKTDVCIVGGGPAGLSTAHAILRARPDARVAVMERSDLRPRGAWFGLPPNGVRAIEAIDPALRDRLAQHNTRHMVQRRYSAAGELVSSTEKGEGASRVLEFGDVYTLQWHVLQRELADALPQGVLQPRYRFLNYSESADGVNVQFEGPDGPAAVEAAVLVGCDGSQSLVREQMLGDGPPKYLGMAIWRAARPRPADWLVEHGSVSWGAPGQPSLMAATFDNGHLSWQGFVPWPAEQLHLIGGGRRAYISGDEDPAERAGREAKQTPEEAGAERQARALAAFKGHPQIVRDLIASTDPAAITEHGQFYREEADCQVYARGRVALVGDAAHLATPFLAQGCSQALEDALELGRAMGMHGVTPEALAAYQTVRLPQAGAVQRESVQLCKDFHSGNMARHEVDVNIDCGFVKRTHAPLVPANVAA</sequence>
<keyword evidence="5" id="KW-0140">cGMP</keyword>
<evidence type="ECO:0000259" key="19">
    <source>
        <dbReference type="PROSITE" id="PS50042"/>
    </source>
</evidence>
<accession>A0A2P6TKU6</accession>
<feature type="compositionally biased region" description="Low complexity" evidence="17">
    <location>
        <begin position="1096"/>
        <end position="1114"/>
    </location>
</feature>
<dbReference type="Gene3D" id="1.20.272.10">
    <property type="match status" value="1"/>
</dbReference>
<dbReference type="STRING" id="3076.A0A2P6TKU6"/>
<feature type="domain" description="Protein kinase" evidence="18">
    <location>
        <begin position="678"/>
        <end position="970"/>
    </location>
</feature>
<dbReference type="InterPro" id="IPR017441">
    <property type="entry name" value="Protein_kinase_ATP_BS"/>
</dbReference>
<dbReference type="CDD" id="cd00038">
    <property type="entry name" value="CAP_ED"/>
    <property type="match status" value="1"/>
</dbReference>
<dbReference type="Pfam" id="PF01494">
    <property type="entry name" value="FAD_binding_3"/>
    <property type="match status" value="1"/>
</dbReference>
<reference evidence="20 21" key="1">
    <citation type="journal article" date="2018" name="Plant J.">
        <title>Genome sequences of Chlorella sorokiniana UTEX 1602 and Micractinium conductrix SAG 241.80: implications to maltose excretion by a green alga.</title>
        <authorList>
            <person name="Arriola M.B."/>
            <person name="Velmurugan N."/>
            <person name="Zhang Y."/>
            <person name="Plunkett M.H."/>
            <person name="Hondzo H."/>
            <person name="Barney B.M."/>
        </authorList>
    </citation>
    <scope>NUCLEOTIDE SEQUENCE [LARGE SCALE GENOMIC DNA]</scope>
    <source>
        <strain evidence="21">UTEX 1602</strain>
    </source>
</reference>
<evidence type="ECO:0000313" key="20">
    <source>
        <dbReference type="EMBL" id="PRW44866.1"/>
    </source>
</evidence>
<dbReference type="InterPro" id="IPR011650">
    <property type="entry name" value="Peptidase_M20_dimer"/>
</dbReference>
<keyword evidence="12 15" id="KW-0067">ATP-binding</keyword>
<feature type="region of interest" description="Disordered" evidence="17">
    <location>
        <begin position="353"/>
        <end position="374"/>
    </location>
</feature>
<dbReference type="Pfam" id="PF03457">
    <property type="entry name" value="HA"/>
    <property type="match status" value="1"/>
</dbReference>
<dbReference type="SUPFAM" id="SSF48019">
    <property type="entry name" value="post-AAA+ oligomerization domain-like"/>
    <property type="match status" value="1"/>
</dbReference>
<feature type="region of interest" description="Disordered" evidence="17">
    <location>
        <begin position="726"/>
        <end position="748"/>
    </location>
</feature>